<protein>
    <submittedName>
        <fullName evidence="2">Transcriptional regulator</fullName>
    </submittedName>
</protein>
<gene>
    <name evidence="2" type="ORF">MYMAC_003447</name>
</gene>
<dbReference type="InterPro" id="IPR038733">
    <property type="entry name" value="Predicted_DNA_bind_prot_RHH"/>
</dbReference>
<dbReference type="EMBL" id="CP022203">
    <property type="protein sequence ID" value="ATB47828.1"/>
    <property type="molecule type" value="Genomic_DNA"/>
</dbReference>
<accession>A0A250JVY1</accession>
<dbReference type="Pfam" id="PF12651">
    <property type="entry name" value="RHH_3"/>
    <property type="match status" value="1"/>
</dbReference>
<evidence type="ECO:0000313" key="2">
    <source>
        <dbReference type="EMBL" id="ATB47828.1"/>
    </source>
</evidence>
<dbReference type="AlphaFoldDB" id="A0A250JVY1"/>
<reference evidence="2 3" key="1">
    <citation type="submission" date="2017-06" db="EMBL/GenBank/DDBJ databases">
        <title>Sequencing and comparative analysis of myxobacterial genomes.</title>
        <authorList>
            <person name="Rupp O."/>
            <person name="Goesmann A."/>
            <person name="Sogaard-Andersen L."/>
        </authorList>
    </citation>
    <scope>NUCLEOTIDE SEQUENCE [LARGE SCALE GENOMIC DNA]</scope>
    <source>
        <strain evidence="2 3">DSM 14697</strain>
    </source>
</reference>
<proteinExistence type="predicted"/>
<dbReference type="Proteomes" id="UP000217343">
    <property type="component" value="Chromosome"/>
</dbReference>
<organism evidence="2 3">
    <name type="scientific">Corallococcus macrosporus DSM 14697</name>
    <dbReference type="NCBI Taxonomy" id="1189310"/>
    <lineage>
        <taxon>Bacteria</taxon>
        <taxon>Pseudomonadati</taxon>
        <taxon>Myxococcota</taxon>
        <taxon>Myxococcia</taxon>
        <taxon>Myxococcales</taxon>
        <taxon>Cystobacterineae</taxon>
        <taxon>Myxococcaceae</taxon>
        <taxon>Corallococcus</taxon>
    </lineage>
</organism>
<feature type="domain" description="Predicted DNA-binding protein ribbon-helix-helix" evidence="1">
    <location>
        <begin position="19"/>
        <end position="62"/>
    </location>
</feature>
<dbReference type="KEGG" id="mmas:MYMAC_003447"/>
<evidence type="ECO:0000259" key="1">
    <source>
        <dbReference type="Pfam" id="PF12651"/>
    </source>
</evidence>
<name>A0A250JVY1_9BACT</name>
<keyword evidence="3" id="KW-1185">Reference proteome</keyword>
<sequence>MLSRDTSFHIFSHIAMARKKVSTTIYITPEQNELLKALNQKTKVPVAEYIRQGIDLVLEKYKAQLPGQSTFDEL</sequence>
<evidence type="ECO:0000313" key="3">
    <source>
        <dbReference type="Proteomes" id="UP000217343"/>
    </source>
</evidence>